<dbReference type="EC" id="3.1.3.25" evidence="3"/>
<dbReference type="PRINTS" id="PR00377">
    <property type="entry name" value="IMPHPHTASES"/>
</dbReference>
<sequence>MNPILNIAIRAIRIGGKIITQNYDSKNITYHSEKKKNLYCINKIREKIFSTMHSIIYQSYPQHSIINIYSKKKIVFYADQWLINPLNGTMNFIQKIPHFCLSILIKEKNQTYISVIYDPIKNDLFTAIKGQGSQLNGFRTRCSEYNNIYNKIFAFYFKEKNTKNMYLYTLLTQYFLQEKISLRKTGCSILDLAYLSSGKINAYIGFNEKYLHIIFGELHIRESGALITDFIGGHDYIKSKLILAGQANILRYILKKTRILSNDYLKKTINNNSHIKNIKKI</sequence>
<accession>A0A803FUL4</accession>
<dbReference type="SUPFAM" id="SSF56655">
    <property type="entry name" value="Carbohydrate phosphatase"/>
    <property type="match status" value="1"/>
</dbReference>
<dbReference type="RefSeq" id="WP_154049245.1">
    <property type="nucleotide sequence ID" value="NZ_LR217739.1"/>
</dbReference>
<evidence type="ECO:0000313" key="3">
    <source>
        <dbReference type="EMBL" id="VFP88280.1"/>
    </source>
</evidence>
<dbReference type="Pfam" id="PF00459">
    <property type="entry name" value="Inositol_P"/>
    <property type="match status" value="1"/>
</dbReference>
<evidence type="ECO:0000256" key="1">
    <source>
        <dbReference type="ARBA" id="ARBA00009759"/>
    </source>
</evidence>
<proteinExistence type="inferred from homology"/>
<keyword evidence="2" id="KW-0479">Metal-binding</keyword>
<reference evidence="3 4" key="1">
    <citation type="submission" date="2019-02" db="EMBL/GenBank/DDBJ databases">
        <authorList>
            <person name="Manzano-Marin A."/>
            <person name="Manzano-Marin A."/>
        </authorList>
    </citation>
    <scope>NUCLEOTIDE SEQUENCE [LARGE SCALE GENOMIC DNA]</scope>
    <source>
        <strain evidence="3 4">BuCipiceae</strain>
    </source>
</reference>
<dbReference type="GO" id="GO:0006020">
    <property type="term" value="P:inositol metabolic process"/>
    <property type="evidence" value="ECO:0007669"/>
    <property type="project" value="TreeGrafter"/>
</dbReference>
<dbReference type="PANTHER" id="PTHR20854:SF4">
    <property type="entry name" value="INOSITOL-1-MONOPHOSPHATASE-RELATED"/>
    <property type="match status" value="1"/>
</dbReference>
<comment type="cofactor">
    <cofactor evidence="2">
        <name>Mg(2+)</name>
        <dbReference type="ChEBI" id="CHEBI:18420"/>
    </cofactor>
</comment>
<dbReference type="GO" id="GO:0046872">
    <property type="term" value="F:metal ion binding"/>
    <property type="evidence" value="ECO:0007669"/>
    <property type="project" value="UniProtKB-KW"/>
</dbReference>
<keyword evidence="3" id="KW-0378">Hydrolase</keyword>
<keyword evidence="2" id="KW-0460">Magnesium</keyword>
<dbReference type="GO" id="GO:0007165">
    <property type="term" value="P:signal transduction"/>
    <property type="evidence" value="ECO:0007669"/>
    <property type="project" value="TreeGrafter"/>
</dbReference>
<dbReference type="Proteomes" id="UP000294455">
    <property type="component" value="Chromosome"/>
</dbReference>
<name>A0A803FUL4_9GAMM</name>
<feature type="binding site" evidence="2">
    <location>
        <position position="86"/>
    </location>
    <ligand>
        <name>Mg(2+)</name>
        <dbReference type="ChEBI" id="CHEBI:18420"/>
        <label>1</label>
        <note>catalytic</note>
    </ligand>
</feature>
<dbReference type="PANTHER" id="PTHR20854">
    <property type="entry name" value="INOSITOL MONOPHOSPHATASE"/>
    <property type="match status" value="1"/>
</dbReference>
<dbReference type="OrthoDB" id="9785695at2"/>
<evidence type="ECO:0000313" key="4">
    <source>
        <dbReference type="Proteomes" id="UP000294455"/>
    </source>
</evidence>
<dbReference type="GO" id="GO:0008934">
    <property type="term" value="F:inositol monophosphate 1-phosphatase activity"/>
    <property type="evidence" value="ECO:0007669"/>
    <property type="project" value="TreeGrafter"/>
</dbReference>
<dbReference type="InterPro" id="IPR000760">
    <property type="entry name" value="Inositol_monophosphatase-like"/>
</dbReference>
<dbReference type="AlphaFoldDB" id="A0A803FUL4"/>
<organism evidence="3 4">
    <name type="scientific">Buchnera aphidicola</name>
    <name type="common">Cinara piceae</name>
    <dbReference type="NCBI Taxonomy" id="1660043"/>
    <lineage>
        <taxon>Bacteria</taxon>
        <taxon>Pseudomonadati</taxon>
        <taxon>Pseudomonadota</taxon>
        <taxon>Gammaproteobacteria</taxon>
        <taxon>Enterobacterales</taxon>
        <taxon>Erwiniaceae</taxon>
        <taxon>Buchnera</taxon>
    </lineage>
</organism>
<comment type="similarity">
    <text evidence="1">Belongs to the inositol monophosphatase superfamily.</text>
</comment>
<gene>
    <name evidence="3" type="primary">suhB</name>
    <name evidence="3" type="ORF">BUCIPICE3303_186</name>
</gene>
<dbReference type="Gene3D" id="3.30.540.10">
    <property type="entry name" value="Fructose-1,6-Bisphosphatase, subunit A, domain 1"/>
    <property type="match status" value="1"/>
</dbReference>
<evidence type="ECO:0000256" key="2">
    <source>
        <dbReference type="PIRSR" id="PIRSR600760-2"/>
    </source>
</evidence>
<protein>
    <submittedName>
        <fullName evidence="3">Inositol-1-monophosphatase</fullName>
        <ecNumber evidence="3">3.1.3.25</ecNumber>
    </submittedName>
</protein>
<dbReference type="EMBL" id="LR217739">
    <property type="protein sequence ID" value="VFP88280.1"/>
    <property type="molecule type" value="Genomic_DNA"/>
</dbReference>
<dbReference type="Gene3D" id="3.40.190.80">
    <property type="match status" value="1"/>
</dbReference>